<dbReference type="GO" id="GO:0016301">
    <property type="term" value="F:kinase activity"/>
    <property type="evidence" value="ECO:0007669"/>
    <property type="project" value="UniProtKB-KW"/>
</dbReference>
<feature type="domain" description="Pyruvate phosphate dikinase AMP/ATP-binding" evidence="3">
    <location>
        <begin position="48"/>
        <end position="221"/>
    </location>
</feature>
<dbReference type="PANTHER" id="PTHR43615">
    <property type="entry name" value="PHOSPHOENOLPYRUVATE SYNTHASE-RELATED"/>
    <property type="match status" value="1"/>
</dbReference>
<dbReference type="InterPro" id="IPR036637">
    <property type="entry name" value="Phosphohistidine_dom_sf"/>
</dbReference>
<feature type="domain" description="Pyruvate phosphate dikinase AMP/ATP-binding" evidence="3">
    <location>
        <begin position="227"/>
        <end position="267"/>
    </location>
</feature>
<dbReference type="GO" id="GO:0005524">
    <property type="term" value="F:ATP binding"/>
    <property type="evidence" value="ECO:0007669"/>
    <property type="project" value="InterPro"/>
</dbReference>
<evidence type="ECO:0000256" key="1">
    <source>
        <dbReference type="SAM" id="MobiDB-lite"/>
    </source>
</evidence>
<dbReference type="InterPro" id="IPR008279">
    <property type="entry name" value="PEP-util_enz_mobile_dom"/>
</dbReference>
<dbReference type="Pfam" id="PF00391">
    <property type="entry name" value="PEP-utilizers"/>
    <property type="match status" value="1"/>
</dbReference>
<dbReference type="InterPro" id="IPR051549">
    <property type="entry name" value="PEP_Utilizing_Enz"/>
</dbReference>
<dbReference type="AlphaFoldDB" id="A0A4R6J6N2"/>
<feature type="compositionally biased region" description="Basic and acidic residues" evidence="1">
    <location>
        <begin position="372"/>
        <end position="387"/>
    </location>
</feature>
<protein>
    <submittedName>
        <fullName evidence="4">Pyruvate,water dikinase</fullName>
    </submittedName>
</protein>
<dbReference type="InterPro" id="IPR013815">
    <property type="entry name" value="ATP_grasp_subdomain_1"/>
</dbReference>
<reference evidence="4 5" key="1">
    <citation type="submission" date="2019-03" db="EMBL/GenBank/DDBJ databases">
        <title>Sequencing the genomes of 1000 actinobacteria strains.</title>
        <authorList>
            <person name="Klenk H.-P."/>
        </authorList>
    </citation>
    <scope>NUCLEOTIDE SEQUENCE [LARGE SCALE GENOMIC DNA]</scope>
    <source>
        <strain evidence="4 5">DSM 43805</strain>
    </source>
</reference>
<accession>A0A4R6J6N2</accession>
<feature type="compositionally biased region" description="Gly residues" evidence="1">
    <location>
        <begin position="390"/>
        <end position="411"/>
    </location>
</feature>
<dbReference type="Gene3D" id="3.30.1490.20">
    <property type="entry name" value="ATP-grasp fold, A domain"/>
    <property type="match status" value="1"/>
</dbReference>
<dbReference type="Gene3D" id="3.50.30.10">
    <property type="entry name" value="Phosphohistidine domain"/>
    <property type="match status" value="1"/>
</dbReference>
<dbReference type="PANTHER" id="PTHR43615:SF1">
    <property type="entry name" value="PPDK_N DOMAIN-CONTAINING PROTEIN"/>
    <property type="match status" value="1"/>
</dbReference>
<dbReference type="OrthoDB" id="9765468at2"/>
<dbReference type="SUPFAM" id="SSF56059">
    <property type="entry name" value="Glutathione synthetase ATP-binding domain-like"/>
    <property type="match status" value="2"/>
</dbReference>
<evidence type="ECO:0000313" key="5">
    <source>
        <dbReference type="Proteomes" id="UP000294901"/>
    </source>
</evidence>
<gene>
    <name evidence="4" type="ORF">C8E87_6563</name>
</gene>
<name>A0A4R6J6N2_9ACTN</name>
<evidence type="ECO:0000313" key="4">
    <source>
        <dbReference type="EMBL" id="TDO31153.1"/>
    </source>
</evidence>
<dbReference type="Pfam" id="PF01326">
    <property type="entry name" value="PPDK_N"/>
    <property type="match status" value="2"/>
</dbReference>
<dbReference type="Gene3D" id="3.30.470.20">
    <property type="entry name" value="ATP-grasp fold, B domain"/>
    <property type="match status" value="2"/>
</dbReference>
<dbReference type="Proteomes" id="UP000294901">
    <property type="component" value="Unassembled WGS sequence"/>
</dbReference>
<keyword evidence="4" id="KW-0670">Pyruvate</keyword>
<evidence type="ECO:0000259" key="2">
    <source>
        <dbReference type="Pfam" id="PF00391"/>
    </source>
</evidence>
<organism evidence="4 5">
    <name type="scientific">Paractinoplanes brasiliensis</name>
    <dbReference type="NCBI Taxonomy" id="52695"/>
    <lineage>
        <taxon>Bacteria</taxon>
        <taxon>Bacillati</taxon>
        <taxon>Actinomycetota</taxon>
        <taxon>Actinomycetes</taxon>
        <taxon>Micromonosporales</taxon>
        <taxon>Micromonosporaceae</taxon>
        <taxon>Paractinoplanes</taxon>
    </lineage>
</organism>
<sequence>MAVVALQEVTADMLAEAGGKAVGLGALLRAGERAPAGFCVTAGPLDREQILSAYGVLGAGAVAVRSSAAVEDGPDASHAGMFDTVLDVRGPGELLAAIEQCRASTGNTRATAYATGRGPDHARSPRPGLGLHTRAEPGFGLDAAPGSGFGLEAAPERGFGLEADPGPGMGVVVQRMVSAREAGVLFTANPVTGNRTEMLVESAAGAETVVGGTADVDRRVLDPGEPLHEIGERLQALFGAPQDVEWAVDDDGELWILQSRPITTLFEQPPPAAGPPRIYLEFGHVQGMLQPVTPMGMDTLKDLVRAMLAPLGLRVEITGIGGRLYGDMTDLVRDPIARRRLVALMAVDFGPRAQAVMRHVLDDPRFAPQRRARGDAGRRRRTKDDTAGGRPRGGSSAGDGAGGRSRGGGGAKSEPARKGGGRSLPPVGRAVRGVLGALINPDKARERLQAEVERIRRESEDDGRTLSTAERLRLVREHDQGHSADAIIWPIVAGMLAGALPPKLLGDVARPGEVHAVLAGMPHNVTIEMDLALWELARTATGAADVDLTGFLHTYGHRAAAEVDLGVPRWSEDPSPVRAALANLMRVTDPEQAPDVRFTRAAEHAEATLRELAARARRRRPVRGRLAVWLLGRARRLAGLREAGKFAGLYRLADLRRHLLAVGAELAADGMLERPGDIMFLTLDEVGLRDVRGLISERRAWYERECRRRYVPVALLSDGTDVEAVIPAPVTPGALRGVGASAGRATGPVRVVHDPATARLEPGEVLVTATTDPGWTPLFLTAGALVTETGAVMAHGPTVAREYGLPVVICVPGATRHLRTGQIVTVDAAAGTVTVEEGSG</sequence>
<evidence type="ECO:0000259" key="3">
    <source>
        <dbReference type="Pfam" id="PF01326"/>
    </source>
</evidence>
<keyword evidence="4" id="KW-0418">Kinase</keyword>
<keyword evidence="4" id="KW-0808">Transferase</keyword>
<feature type="domain" description="PEP-utilising enzyme mobile" evidence="2">
    <location>
        <begin position="761"/>
        <end position="831"/>
    </location>
</feature>
<dbReference type="SUPFAM" id="SSF52009">
    <property type="entry name" value="Phosphohistidine domain"/>
    <property type="match status" value="1"/>
</dbReference>
<feature type="region of interest" description="Disordered" evidence="1">
    <location>
        <begin position="360"/>
        <end position="428"/>
    </location>
</feature>
<keyword evidence="5" id="KW-1185">Reference proteome</keyword>
<proteinExistence type="predicted"/>
<dbReference type="RefSeq" id="WP_133877305.1">
    <property type="nucleotide sequence ID" value="NZ_BOMD01000046.1"/>
</dbReference>
<dbReference type="InterPro" id="IPR002192">
    <property type="entry name" value="PPDK_AMP/ATP-bd"/>
</dbReference>
<comment type="caution">
    <text evidence="4">The sequence shown here is derived from an EMBL/GenBank/DDBJ whole genome shotgun (WGS) entry which is preliminary data.</text>
</comment>
<dbReference type="EMBL" id="SNWR01000002">
    <property type="protein sequence ID" value="TDO31153.1"/>
    <property type="molecule type" value="Genomic_DNA"/>
</dbReference>